<dbReference type="Proteomes" id="UP000401081">
    <property type="component" value="Unassembled WGS sequence"/>
</dbReference>
<feature type="transmembrane region" description="Helical" evidence="5">
    <location>
        <begin position="278"/>
        <end position="299"/>
    </location>
</feature>
<dbReference type="PANTHER" id="PTHR23531">
    <property type="entry name" value="QUINOLENE RESISTANCE PROTEIN NORA"/>
    <property type="match status" value="1"/>
</dbReference>
<dbReference type="InterPro" id="IPR052714">
    <property type="entry name" value="MFS_Exporter"/>
</dbReference>
<dbReference type="GO" id="GO:0022857">
    <property type="term" value="F:transmembrane transporter activity"/>
    <property type="evidence" value="ECO:0007669"/>
    <property type="project" value="InterPro"/>
</dbReference>
<dbReference type="PROSITE" id="PS50850">
    <property type="entry name" value="MFS"/>
    <property type="match status" value="1"/>
</dbReference>
<organism evidence="7 8">
    <name type="scientific">Kluyvera cryocrescens</name>
    <name type="common">Kluyvera citrophila</name>
    <dbReference type="NCBI Taxonomy" id="580"/>
    <lineage>
        <taxon>Bacteria</taxon>
        <taxon>Pseudomonadati</taxon>
        <taxon>Pseudomonadota</taxon>
        <taxon>Gammaproteobacteria</taxon>
        <taxon>Enterobacterales</taxon>
        <taxon>Enterobacteriaceae</taxon>
        <taxon>Kluyvera</taxon>
    </lineage>
</organism>
<feature type="domain" description="Major facilitator superfamily (MFS) profile" evidence="6">
    <location>
        <begin position="92"/>
        <end position="310"/>
    </location>
</feature>
<name>A0A485CQS7_KLUCR</name>
<feature type="transmembrane region" description="Helical" evidence="5">
    <location>
        <begin position="212"/>
        <end position="237"/>
    </location>
</feature>
<feature type="transmembrane region" description="Helical" evidence="5">
    <location>
        <begin position="127"/>
        <end position="153"/>
    </location>
</feature>
<dbReference type="AlphaFoldDB" id="A0A485CQS7"/>
<dbReference type="EMBL" id="CAADJD010000028">
    <property type="protein sequence ID" value="VFS87058.1"/>
    <property type="molecule type" value="Genomic_DNA"/>
</dbReference>
<keyword evidence="1" id="KW-1003">Cell membrane</keyword>
<dbReference type="PANTHER" id="PTHR23531:SF1">
    <property type="entry name" value="QUINOLENE RESISTANCE PROTEIN NORA"/>
    <property type="match status" value="1"/>
</dbReference>
<feature type="transmembrane region" description="Helical" evidence="5">
    <location>
        <begin position="159"/>
        <end position="178"/>
    </location>
</feature>
<evidence type="ECO:0000256" key="2">
    <source>
        <dbReference type="ARBA" id="ARBA00022692"/>
    </source>
</evidence>
<dbReference type="Gene3D" id="1.20.1250.20">
    <property type="entry name" value="MFS general substrate transporter like domains"/>
    <property type="match status" value="1"/>
</dbReference>
<evidence type="ECO:0000256" key="3">
    <source>
        <dbReference type="ARBA" id="ARBA00022989"/>
    </source>
</evidence>
<dbReference type="Pfam" id="PF07690">
    <property type="entry name" value="MFS_1"/>
    <property type="match status" value="1"/>
</dbReference>
<dbReference type="InterPro" id="IPR011701">
    <property type="entry name" value="MFS"/>
</dbReference>
<feature type="transmembrane region" description="Helical" evidence="5">
    <location>
        <begin position="190"/>
        <end position="206"/>
    </location>
</feature>
<evidence type="ECO:0000313" key="7">
    <source>
        <dbReference type="EMBL" id="VFS87058.1"/>
    </source>
</evidence>
<evidence type="ECO:0000256" key="1">
    <source>
        <dbReference type="ARBA" id="ARBA00022475"/>
    </source>
</evidence>
<dbReference type="InterPro" id="IPR036259">
    <property type="entry name" value="MFS_trans_sf"/>
</dbReference>
<keyword evidence="4 5" id="KW-0472">Membrane</keyword>
<keyword evidence="8" id="KW-1185">Reference proteome</keyword>
<evidence type="ECO:0000259" key="6">
    <source>
        <dbReference type="PROSITE" id="PS50850"/>
    </source>
</evidence>
<feature type="transmembrane region" description="Helical" evidence="5">
    <location>
        <begin position="59"/>
        <end position="80"/>
    </location>
</feature>
<sequence>MMSGLFTLAAAAAFASPLAAVGLLLIGRVFLGVGESFTSTGSTLWGIKTVGAIHTSRVISWNGVATYVAMAAGAPLGVLLNGWFGIAGFASLIVIIALIGLLFARTRDDVSVSAGVRAPFHVVARKIWPYGLGLGLGTVGFGVIATFITLYFTTHGWQGAAFTLSLFSIGFICIRLVLGNTIIRFGGIRVSLICFVVECLGLLIIWQAPNAWIAGIGAFLTGSGFSLVFPALGVEAVKQVEEQNQGTALGTYSAFLDLALGITGPVAGWIAGYYGLESIYLIAAVVVAMAFALLLRVFLSQRANPTTCRS</sequence>
<evidence type="ECO:0000256" key="5">
    <source>
        <dbReference type="SAM" id="Phobius"/>
    </source>
</evidence>
<accession>A0A485CQS7</accession>
<dbReference type="SUPFAM" id="SSF103473">
    <property type="entry name" value="MFS general substrate transporter"/>
    <property type="match status" value="1"/>
</dbReference>
<keyword evidence="2 5" id="KW-0812">Transmembrane</keyword>
<proteinExistence type="predicted"/>
<protein>
    <submittedName>
        <fullName evidence="7">Major facilitator superfamily transporter</fullName>
    </submittedName>
</protein>
<feature type="transmembrane region" description="Helical" evidence="5">
    <location>
        <begin position="86"/>
        <end position="106"/>
    </location>
</feature>
<gene>
    <name evidence="7" type="primary">yhhS_3</name>
    <name evidence="7" type="ORF">NCTC12993_06845</name>
</gene>
<reference evidence="7 8" key="1">
    <citation type="submission" date="2019-03" db="EMBL/GenBank/DDBJ databases">
        <authorList>
            <consortium name="Pathogen Informatics"/>
        </authorList>
    </citation>
    <scope>NUCLEOTIDE SEQUENCE [LARGE SCALE GENOMIC DNA]</scope>
    <source>
        <strain evidence="7 8">NCTC12993</strain>
    </source>
</reference>
<dbReference type="NCBIfam" id="NF003477">
    <property type="entry name" value="PRK05122.1"/>
    <property type="match status" value="1"/>
</dbReference>
<keyword evidence="3 5" id="KW-1133">Transmembrane helix</keyword>
<feature type="transmembrane region" description="Helical" evidence="5">
    <location>
        <begin position="249"/>
        <end position="272"/>
    </location>
</feature>
<dbReference type="InterPro" id="IPR020846">
    <property type="entry name" value="MFS_dom"/>
</dbReference>
<evidence type="ECO:0000313" key="8">
    <source>
        <dbReference type="Proteomes" id="UP000401081"/>
    </source>
</evidence>
<evidence type="ECO:0000256" key="4">
    <source>
        <dbReference type="ARBA" id="ARBA00023136"/>
    </source>
</evidence>